<feature type="non-terminal residue" evidence="3">
    <location>
        <position position="1"/>
    </location>
</feature>
<feature type="domain" description="Fibronectin type-III" evidence="2">
    <location>
        <begin position="1"/>
        <end position="60"/>
    </location>
</feature>
<dbReference type="InterPro" id="IPR013783">
    <property type="entry name" value="Ig-like_fold"/>
</dbReference>
<dbReference type="EMBL" id="VZUD01034842">
    <property type="protein sequence ID" value="NXV25243.1"/>
    <property type="molecule type" value="Genomic_DNA"/>
</dbReference>
<dbReference type="Gene3D" id="2.60.40.10">
    <property type="entry name" value="Immunoglobulins"/>
    <property type="match status" value="1"/>
</dbReference>
<dbReference type="InterPro" id="IPR003961">
    <property type="entry name" value="FN3_dom"/>
</dbReference>
<proteinExistence type="predicted"/>
<reference evidence="3 4" key="1">
    <citation type="submission" date="2019-09" db="EMBL/GenBank/DDBJ databases">
        <title>Bird 10,000 Genomes (B10K) Project - Family phase.</title>
        <authorList>
            <person name="Zhang G."/>
        </authorList>
    </citation>
    <scope>NUCLEOTIDE SEQUENCE [LARGE SCALE GENOMIC DNA]</scope>
    <source>
        <strain evidence="3">OUT-0020</strain>
        <tissue evidence="3">Liver</tissue>
    </source>
</reference>
<dbReference type="Proteomes" id="UP000578766">
    <property type="component" value="Unassembled WGS sequence"/>
</dbReference>
<feature type="non-terminal residue" evidence="3">
    <location>
        <position position="88"/>
    </location>
</feature>
<comment type="caution">
    <text evidence="3">The sequence shown here is derived from an EMBL/GenBank/DDBJ whole genome shotgun (WGS) entry which is preliminary data.</text>
</comment>
<accession>A0A7L3SBW3</accession>
<name>A0A7L3SBW3_CEPGR</name>
<organism evidence="3 4">
    <name type="scientific">Cepphus grylle</name>
    <name type="common">Black guillemot</name>
    <name type="synonym">Alca grylle</name>
    <dbReference type="NCBI Taxonomy" id="28697"/>
    <lineage>
        <taxon>Eukaryota</taxon>
        <taxon>Metazoa</taxon>
        <taxon>Chordata</taxon>
        <taxon>Craniata</taxon>
        <taxon>Vertebrata</taxon>
        <taxon>Euteleostomi</taxon>
        <taxon>Archelosauria</taxon>
        <taxon>Archosauria</taxon>
        <taxon>Dinosauria</taxon>
        <taxon>Saurischia</taxon>
        <taxon>Theropoda</taxon>
        <taxon>Coelurosauria</taxon>
        <taxon>Aves</taxon>
        <taxon>Neognathae</taxon>
        <taxon>Neoaves</taxon>
        <taxon>Charadriiformes</taxon>
        <taxon>Alcidae</taxon>
        <taxon>Cepphus</taxon>
    </lineage>
</organism>
<dbReference type="InterPro" id="IPR036116">
    <property type="entry name" value="FN3_sf"/>
</dbReference>
<sequence>QAPPGPPGGHPGVLTVTGEASGVLLGGLRPWSRYRLQVVVFNGRGDGPPSDEIRFDTPEGGEGLAGTPPTPPKPVLGTPPATPSPKIL</sequence>
<evidence type="ECO:0000259" key="2">
    <source>
        <dbReference type="PROSITE" id="PS50853"/>
    </source>
</evidence>
<dbReference type="CDD" id="cd00063">
    <property type="entry name" value="FN3"/>
    <property type="match status" value="1"/>
</dbReference>
<evidence type="ECO:0000313" key="3">
    <source>
        <dbReference type="EMBL" id="NXV25243.1"/>
    </source>
</evidence>
<protein>
    <submittedName>
        <fullName evidence="3">NGCA protein</fullName>
    </submittedName>
</protein>
<dbReference type="Pfam" id="PF00041">
    <property type="entry name" value="fn3"/>
    <property type="match status" value="1"/>
</dbReference>
<feature type="region of interest" description="Disordered" evidence="1">
    <location>
        <begin position="43"/>
        <end position="88"/>
    </location>
</feature>
<dbReference type="AlphaFoldDB" id="A0A7L3SBW3"/>
<gene>
    <name evidence="3" type="primary">Ngca_3</name>
    <name evidence="3" type="ORF">CEPGRY_R15711</name>
</gene>
<evidence type="ECO:0000256" key="1">
    <source>
        <dbReference type="SAM" id="MobiDB-lite"/>
    </source>
</evidence>
<evidence type="ECO:0000313" key="4">
    <source>
        <dbReference type="Proteomes" id="UP000578766"/>
    </source>
</evidence>
<keyword evidence="4" id="KW-1185">Reference proteome</keyword>
<dbReference type="PROSITE" id="PS50853">
    <property type="entry name" value="FN3"/>
    <property type="match status" value="1"/>
</dbReference>
<dbReference type="SUPFAM" id="SSF49265">
    <property type="entry name" value="Fibronectin type III"/>
    <property type="match status" value="1"/>
</dbReference>